<reference evidence="2 3" key="1">
    <citation type="submission" date="2018-10" db="EMBL/GenBank/DDBJ databases">
        <title>Genomic Encyclopedia of Archaeal and Bacterial Type Strains, Phase II (KMG-II): from individual species to whole genera.</title>
        <authorList>
            <person name="Goeker M."/>
        </authorList>
    </citation>
    <scope>NUCLEOTIDE SEQUENCE [LARGE SCALE GENOMIC DNA]</scope>
    <source>
        <strain evidence="2 3">DSM 25217</strain>
    </source>
</reference>
<accession>A0A3M0CHG2</accession>
<dbReference type="InParanoid" id="A0A3M0CHG2"/>
<feature type="coiled-coil region" evidence="1">
    <location>
        <begin position="434"/>
        <end position="461"/>
    </location>
</feature>
<keyword evidence="3" id="KW-1185">Reference proteome</keyword>
<gene>
    <name evidence="2" type="ORF">BXY39_1676</name>
</gene>
<dbReference type="OrthoDB" id="180544at2"/>
<organism evidence="2 3">
    <name type="scientific">Eilatimonas milleporae</name>
    <dbReference type="NCBI Taxonomy" id="911205"/>
    <lineage>
        <taxon>Bacteria</taxon>
        <taxon>Pseudomonadati</taxon>
        <taxon>Pseudomonadota</taxon>
        <taxon>Alphaproteobacteria</taxon>
        <taxon>Kordiimonadales</taxon>
        <taxon>Kordiimonadaceae</taxon>
        <taxon>Eilatimonas</taxon>
    </lineage>
</organism>
<name>A0A3M0CHG2_9PROT</name>
<keyword evidence="1" id="KW-0175">Coiled coil</keyword>
<dbReference type="Proteomes" id="UP000271227">
    <property type="component" value="Unassembled WGS sequence"/>
</dbReference>
<protein>
    <recommendedName>
        <fullName evidence="4">Chromosome segregation protein SMC</fullName>
    </recommendedName>
</protein>
<feature type="coiled-coil region" evidence="1">
    <location>
        <begin position="318"/>
        <end position="345"/>
    </location>
</feature>
<sequence length="658" mass="72068">MSQQDDLFPVPPLSVEVPQGLKEPRLWVRRLKIWEAPGGEVIRDIELRPGLNVVWSPDGDDDPNSDVRAIGHGSGKTLFCRLLRYCLGEARFADEVQRDAISTTLLNGFVGAEVILDGACWAVVRPLGAQRKHFAIKGGDLDAVATMEGAATGIEPLIDAIDAAILGEGTAQLARLSPDQHAWPIALAWASRDQECRFDDVLDWRAPASGSDAPQPASGDAKGPRLLAMRAFLMAITEEEQAARRQEQEISGQLDEARRQRSFLEWDQTRRVDGLVRDLGLSDTSLPEMPLLLDSLKSSAEQKLAAAAKLPAGNPSELSEARSSLQAARATLREAELKVTGLEVKLPLEEKILSQLSSEIPGLSAAVQTAASPICPICEVPLDAALAEGCKLSHRLPDAAQCRARWDAKRQEVEAQEQVVSGVRTEMESTKPEIALAIQNVQQAEERVRRLEEAADARNTTWRAATRSVEDAQRCAELVDELATAKTTISSADGKLQRVREQLRGFEDKQAQTIGAISQKFSAIVRRFLGGDAKGAIRLTGKGLEISVEAGGDRRTAAIESLKVLAFDLSCLCLSIEGRTRIPAFLIHDSPREADLGQTIYYEYFQLLKQLEEELAGAVFQYVVTTTTKPPQELNREPWRRVVLRGAPGSERLLRRDL</sequence>
<evidence type="ECO:0000256" key="1">
    <source>
        <dbReference type="SAM" id="Coils"/>
    </source>
</evidence>
<comment type="caution">
    <text evidence="2">The sequence shown here is derived from an EMBL/GenBank/DDBJ whole genome shotgun (WGS) entry which is preliminary data.</text>
</comment>
<evidence type="ECO:0008006" key="4">
    <source>
        <dbReference type="Google" id="ProtNLM"/>
    </source>
</evidence>
<dbReference type="AlphaFoldDB" id="A0A3M0CHG2"/>
<evidence type="ECO:0000313" key="2">
    <source>
        <dbReference type="EMBL" id="RMB09028.1"/>
    </source>
</evidence>
<proteinExistence type="predicted"/>
<dbReference type="RefSeq" id="WP_121938334.1">
    <property type="nucleotide sequence ID" value="NZ_REFR01000010.1"/>
</dbReference>
<dbReference type="Gene3D" id="1.20.1600.10">
    <property type="entry name" value="Outer membrane efflux proteins (OEP)"/>
    <property type="match status" value="1"/>
</dbReference>
<dbReference type="EMBL" id="REFR01000010">
    <property type="protein sequence ID" value="RMB09028.1"/>
    <property type="molecule type" value="Genomic_DNA"/>
</dbReference>
<evidence type="ECO:0000313" key="3">
    <source>
        <dbReference type="Proteomes" id="UP000271227"/>
    </source>
</evidence>